<dbReference type="InterPro" id="IPR036097">
    <property type="entry name" value="HisK_dim/P_sf"/>
</dbReference>
<evidence type="ECO:0000256" key="3">
    <source>
        <dbReference type="ARBA" id="ARBA00012438"/>
    </source>
</evidence>
<dbReference type="InterPro" id="IPR005467">
    <property type="entry name" value="His_kinase_dom"/>
</dbReference>
<dbReference type="AlphaFoldDB" id="A0A936YSD6"/>
<dbReference type="Pfam" id="PF00072">
    <property type="entry name" value="Response_reg"/>
    <property type="match status" value="2"/>
</dbReference>
<dbReference type="Gene3D" id="3.40.50.2300">
    <property type="match status" value="2"/>
</dbReference>
<feature type="modified residue" description="4-aspartylphosphate" evidence="7">
    <location>
        <position position="582"/>
    </location>
</feature>
<feature type="coiled-coil region" evidence="8">
    <location>
        <begin position="267"/>
        <end position="294"/>
    </location>
</feature>
<feature type="modified residue" description="4-aspartylphosphate" evidence="7">
    <location>
        <position position="58"/>
    </location>
</feature>
<dbReference type="PRINTS" id="PR00344">
    <property type="entry name" value="BCTRLSENSOR"/>
</dbReference>
<organism evidence="11 12">
    <name type="scientific">Ramlibacter monticola</name>
    <dbReference type="NCBI Taxonomy" id="1926872"/>
    <lineage>
        <taxon>Bacteria</taxon>
        <taxon>Pseudomonadati</taxon>
        <taxon>Pseudomonadota</taxon>
        <taxon>Betaproteobacteria</taxon>
        <taxon>Burkholderiales</taxon>
        <taxon>Comamonadaceae</taxon>
        <taxon>Ramlibacter</taxon>
    </lineage>
</organism>
<dbReference type="Gene3D" id="3.30.565.10">
    <property type="entry name" value="Histidine kinase-like ATPase, C-terminal domain"/>
    <property type="match status" value="1"/>
</dbReference>
<evidence type="ECO:0000256" key="2">
    <source>
        <dbReference type="ARBA" id="ARBA00004429"/>
    </source>
</evidence>
<evidence type="ECO:0000256" key="8">
    <source>
        <dbReference type="SAM" id="Coils"/>
    </source>
</evidence>
<dbReference type="SMART" id="SM00388">
    <property type="entry name" value="HisKA"/>
    <property type="match status" value="1"/>
</dbReference>
<accession>A0A936YSD6</accession>
<dbReference type="Gene3D" id="1.10.287.130">
    <property type="match status" value="1"/>
</dbReference>
<dbReference type="CDD" id="cd00082">
    <property type="entry name" value="HisKA"/>
    <property type="match status" value="1"/>
</dbReference>
<keyword evidence="8" id="KW-0175">Coiled coil</keyword>
<dbReference type="FunFam" id="3.30.565.10:FF:000006">
    <property type="entry name" value="Sensor histidine kinase WalK"/>
    <property type="match status" value="1"/>
</dbReference>
<dbReference type="GO" id="GO:0000155">
    <property type="term" value="F:phosphorelay sensor kinase activity"/>
    <property type="evidence" value="ECO:0007669"/>
    <property type="project" value="InterPro"/>
</dbReference>
<proteinExistence type="predicted"/>
<evidence type="ECO:0000256" key="6">
    <source>
        <dbReference type="ARBA" id="ARBA00022777"/>
    </source>
</evidence>
<dbReference type="SMART" id="SM00448">
    <property type="entry name" value="REC"/>
    <property type="match status" value="2"/>
</dbReference>
<evidence type="ECO:0000256" key="4">
    <source>
        <dbReference type="ARBA" id="ARBA00022553"/>
    </source>
</evidence>
<dbReference type="PANTHER" id="PTHR43047">
    <property type="entry name" value="TWO-COMPONENT HISTIDINE PROTEIN KINASE"/>
    <property type="match status" value="1"/>
</dbReference>
<dbReference type="Pfam" id="PF00512">
    <property type="entry name" value="HisKA"/>
    <property type="match status" value="1"/>
</dbReference>
<keyword evidence="6" id="KW-0418">Kinase</keyword>
<dbReference type="InterPro" id="IPR003594">
    <property type="entry name" value="HATPase_dom"/>
</dbReference>
<name>A0A936YSD6_9BURK</name>
<dbReference type="CDD" id="cd17580">
    <property type="entry name" value="REC_2_DhkD-like"/>
    <property type="match status" value="1"/>
</dbReference>
<dbReference type="PANTHER" id="PTHR43047:SF72">
    <property type="entry name" value="OSMOSENSING HISTIDINE PROTEIN KINASE SLN1"/>
    <property type="match status" value="1"/>
</dbReference>
<comment type="caution">
    <text evidence="11">The sequence shown here is derived from an EMBL/GenBank/DDBJ whole genome shotgun (WGS) entry which is preliminary data.</text>
</comment>
<dbReference type="EC" id="2.7.13.3" evidence="3"/>
<dbReference type="Proteomes" id="UP000599109">
    <property type="component" value="Unassembled WGS sequence"/>
</dbReference>
<evidence type="ECO:0000259" key="10">
    <source>
        <dbReference type="PROSITE" id="PS50110"/>
    </source>
</evidence>
<dbReference type="RefSeq" id="WP_201672267.1">
    <property type="nucleotide sequence ID" value="NZ_JAEQNE010000001.1"/>
</dbReference>
<dbReference type="InterPro" id="IPR003661">
    <property type="entry name" value="HisK_dim/P_dom"/>
</dbReference>
<keyword evidence="12" id="KW-1185">Reference proteome</keyword>
<dbReference type="InterPro" id="IPR001789">
    <property type="entry name" value="Sig_transdc_resp-reg_receiver"/>
</dbReference>
<keyword evidence="4 7" id="KW-0597">Phosphoprotein</keyword>
<feature type="coiled-coil region" evidence="8">
    <location>
        <begin position="133"/>
        <end position="160"/>
    </location>
</feature>
<dbReference type="SUPFAM" id="SSF52172">
    <property type="entry name" value="CheY-like"/>
    <property type="match status" value="2"/>
</dbReference>
<feature type="domain" description="Histidine kinase" evidence="9">
    <location>
        <begin position="294"/>
        <end position="512"/>
    </location>
</feature>
<protein>
    <recommendedName>
        <fullName evidence="3">histidine kinase</fullName>
        <ecNumber evidence="3">2.7.13.3</ecNumber>
    </recommendedName>
</protein>
<gene>
    <name evidence="11" type="ORF">JJ685_00765</name>
</gene>
<dbReference type="InterPro" id="IPR035965">
    <property type="entry name" value="PAS-like_dom_sf"/>
</dbReference>
<dbReference type="InterPro" id="IPR004358">
    <property type="entry name" value="Sig_transdc_His_kin-like_C"/>
</dbReference>
<dbReference type="PROSITE" id="PS50110">
    <property type="entry name" value="RESPONSE_REGULATORY"/>
    <property type="match status" value="2"/>
</dbReference>
<keyword evidence="5" id="KW-0808">Transferase</keyword>
<feature type="domain" description="Response regulatory" evidence="10">
    <location>
        <begin position="9"/>
        <end position="126"/>
    </location>
</feature>
<dbReference type="SMART" id="SM00387">
    <property type="entry name" value="HATPase_c"/>
    <property type="match status" value="1"/>
</dbReference>
<dbReference type="InterPro" id="IPR011006">
    <property type="entry name" value="CheY-like_superfamily"/>
</dbReference>
<evidence type="ECO:0000313" key="12">
    <source>
        <dbReference type="Proteomes" id="UP000599109"/>
    </source>
</evidence>
<evidence type="ECO:0000256" key="5">
    <source>
        <dbReference type="ARBA" id="ARBA00022679"/>
    </source>
</evidence>
<dbReference type="PROSITE" id="PS50109">
    <property type="entry name" value="HIS_KIN"/>
    <property type="match status" value="1"/>
</dbReference>
<reference evidence="11 12" key="1">
    <citation type="journal article" date="2017" name="Int. J. Syst. Evol. Microbiol.">
        <title>Ramlibacter monticola sp. nov., isolated from forest soil.</title>
        <authorList>
            <person name="Chaudhary D.K."/>
            <person name="Kim J."/>
        </authorList>
    </citation>
    <scope>NUCLEOTIDE SEQUENCE [LARGE SCALE GENOMIC DNA]</scope>
    <source>
        <strain evidence="11 12">KACC 19175</strain>
    </source>
</reference>
<sequence length="655" mass="71560">MPHNTISAHVLLVDDQPANLLALEAVLETLGVNLVRAVSGPEALEALARQDFAAVLLDVRMPGMDGFEVAREIRARPRSRFTPILFVTAGDDPDEAMLSAYALGAVDFLAKPLRAEVLKAKVGVFVELYRSKEELRQRERRDFEQRLEAKEERYRALFESIDEGFCVLRLVRDKAGKVRDYRFEEANEAFTMHTGLRGAVGRTIRELVPGPEGQWFQIYERVAQTGEATRFVEEARTMNRWFDIYATRLGGPGSDLVAVLFSDITQRLLAEQDMRRLNDELAQANRRKTEFLATLAHELRNPLAPLSNGLHLMRMGASKPELLDKTRQMMERQIQHMVHLVDDLLDVARISTGKVELRRQRIELKDVVATAVETSASLIEAGHHKLHVELPSQPLPMDADPTRIAQVVSNLLNNAAKYTPEAGRITLKVGVEGNEAVLSVTDTGVGIGAEALSRVFEMFAQVPSSAAKPQGGLGIGLSLVQSLVALHGGSVSAASPGPGQGSTFTVRLPLAASEAAGAERNAANAAGKPGQLQVMVVDDNADAAESLGVLLDIEGHAAHIAHTGAEALQIAREHSLDIVFLDIGLPDMSGYDVARRLRLLPGMQETLLVALTGWGTQDDRQRTREAGFDRHLTKPAELPAVEELLHSAAQAKRVA</sequence>
<dbReference type="GO" id="GO:0005886">
    <property type="term" value="C:plasma membrane"/>
    <property type="evidence" value="ECO:0007669"/>
    <property type="project" value="UniProtKB-SubCell"/>
</dbReference>
<evidence type="ECO:0000313" key="11">
    <source>
        <dbReference type="EMBL" id="MBL0389663.1"/>
    </source>
</evidence>
<evidence type="ECO:0000256" key="1">
    <source>
        <dbReference type="ARBA" id="ARBA00000085"/>
    </source>
</evidence>
<comment type="subcellular location">
    <subcellularLocation>
        <location evidence="2">Cell inner membrane</location>
        <topology evidence="2">Multi-pass membrane protein</topology>
    </subcellularLocation>
</comment>
<comment type="catalytic activity">
    <reaction evidence="1">
        <text>ATP + protein L-histidine = ADP + protein N-phospho-L-histidine.</text>
        <dbReference type="EC" id="2.7.13.3"/>
    </reaction>
</comment>
<dbReference type="EMBL" id="JAEQNE010000001">
    <property type="protein sequence ID" value="MBL0389663.1"/>
    <property type="molecule type" value="Genomic_DNA"/>
</dbReference>
<evidence type="ECO:0000259" key="9">
    <source>
        <dbReference type="PROSITE" id="PS50109"/>
    </source>
</evidence>
<dbReference type="SUPFAM" id="SSF55785">
    <property type="entry name" value="PYP-like sensor domain (PAS domain)"/>
    <property type="match status" value="1"/>
</dbReference>
<dbReference type="SUPFAM" id="SSF55874">
    <property type="entry name" value="ATPase domain of HSP90 chaperone/DNA topoisomerase II/histidine kinase"/>
    <property type="match status" value="1"/>
</dbReference>
<feature type="domain" description="Response regulatory" evidence="10">
    <location>
        <begin position="533"/>
        <end position="649"/>
    </location>
</feature>
<dbReference type="Pfam" id="PF02518">
    <property type="entry name" value="HATPase_c"/>
    <property type="match status" value="1"/>
</dbReference>
<dbReference type="SUPFAM" id="SSF47384">
    <property type="entry name" value="Homodimeric domain of signal transducing histidine kinase"/>
    <property type="match status" value="1"/>
</dbReference>
<dbReference type="InterPro" id="IPR036890">
    <property type="entry name" value="HATPase_C_sf"/>
</dbReference>
<evidence type="ECO:0000256" key="7">
    <source>
        <dbReference type="PROSITE-ProRule" id="PRU00169"/>
    </source>
</evidence>
<dbReference type="InterPro" id="IPR000014">
    <property type="entry name" value="PAS"/>
</dbReference>
<dbReference type="CDD" id="cd16922">
    <property type="entry name" value="HATPase_EvgS-ArcB-TorS-like"/>
    <property type="match status" value="1"/>
</dbReference>
<dbReference type="Pfam" id="PF13188">
    <property type="entry name" value="PAS_8"/>
    <property type="match status" value="1"/>
</dbReference>
<dbReference type="Gene3D" id="3.30.450.20">
    <property type="entry name" value="PAS domain"/>
    <property type="match status" value="1"/>
</dbReference>